<evidence type="ECO:0000256" key="13">
    <source>
        <dbReference type="PROSITE-ProRule" id="PRU00282"/>
    </source>
</evidence>
<evidence type="ECO:0000256" key="9">
    <source>
        <dbReference type="ARBA" id="ARBA00023004"/>
    </source>
</evidence>
<dbReference type="OrthoDB" id="43906at2759"/>
<evidence type="ECO:0000313" key="16">
    <source>
        <dbReference type="Proteomes" id="UP001153636"/>
    </source>
</evidence>
<name>A0A9P0D4H1_9CUCU</name>
<keyword evidence="7" id="KW-0999">Mitochondrion inner membrane</keyword>
<proteinExistence type="inferred from homology"/>
<dbReference type="AlphaFoldDB" id="A0A9P0D4H1"/>
<keyword evidence="10" id="KW-0406">Ion transport</keyword>
<evidence type="ECO:0000256" key="2">
    <source>
        <dbReference type="ARBA" id="ARBA00006375"/>
    </source>
</evidence>
<keyword evidence="5 13" id="KW-0812">Transmembrane</keyword>
<feature type="repeat" description="Solcar" evidence="13">
    <location>
        <begin position="198"/>
        <end position="283"/>
    </location>
</feature>
<feature type="repeat" description="Solcar" evidence="13">
    <location>
        <begin position="107"/>
        <end position="191"/>
    </location>
</feature>
<dbReference type="Gene3D" id="1.50.40.10">
    <property type="entry name" value="Mitochondrial carrier domain"/>
    <property type="match status" value="2"/>
</dbReference>
<evidence type="ECO:0000256" key="14">
    <source>
        <dbReference type="RuleBase" id="RU000488"/>
    </source>
</evidence>
<evidence type="ECO:0000256" key="12">
    <source>
        <dbReference type="ARBA" id="ARBA00023136"/>
    </source>
</evidence>
<evidence type="ECO:0000256" key="8">
    <source>
        <dbReference type="ARBA" id="ARBA00022989"/>
    </source>
</evidence>
<evidence type="ECO:0000256" key="6">
    <source>
        <dbReference type="ARBA" id="ARBA00022737"/>
    </source>
</evidence>
<dbReference type="EMBL" id="OV651818">
    <property type="protein sequence ID" value="CAH1111703.1"/>
    <property type="molecule type" value="Genomic_DNA"/>
</dbReference>
<organism evidence="15 16">
    <name type="scientific">Psylliodes chrysocephalus</name>
    <dbReference type="NCBI Taxonomy" id="3402493"/>
    <lineage>
        <taxon>Eukaryota</taxon>
        <taxon>Metazoa</taxon>
        <taxon>Ecdysozoa</taxon>
        <taxon>Arthropoda</taxon>
        <taxon>Hexapoda</taxon>
        <taxon>Insecta</taxon>
        <taxon>Pterygota</taxon>
        <taxon>Neoptera</taxon>
        <taxon>Endopterygota</taxon>
        <taxon>Coleoptera</taxon>
        <taxon>Polyphaga</taxon>
        <taxon>Cucujiformia</taxon>
        <taxon>Chrysomeloidea</taxon>
        <taxon>Chrysomelidae</taxon>
        <taxon>Galerucinae</taxon>
        <taxon>Alticini</taxon>
        <taxon>Psylliodes</taxon>
    </lineage>
</organism>
<keyword evidence="8" id="KW-1133">Transmembrane helix</keyword>
<evidence type="ECO:0000256" key="4">
    <source>
        <dbReference type="ARBA" id="ARBA00022496"/>
    </source>
</evidence>
<comment type="subcellular location">
    <subcellularLocation>
        <location evidence="1">Mitochondrion inner membrane</location>
        <topology evidence="1">Multi-pass membrane protein</topology>
    </subcellularLocation>
</comment>
<dbReference type="GO" id="GO:0048250">
    <property type="term" value="P:iron import into the mitochondrion"/>
    <property type="evidence" value="ECO:0007669"/>
    <property type="project" value="TreeGrafter"/>
</dbReference>
<dbReference type="PROSITE" id="PS50920">
    <property type="entry name" value="SOLCAR"/>
    <property type="match status" value="3"/>
</dbReference>
<keyword evidence="12 13" id="KW-0472">Membrane</keyword>
<gene>
    <name evidence="15" type="ORF">PSYICH_LOCUS12922</name>
</gene>
<dbReference type="InterPro" id="IPR023395">
    <property type="entry name" value="MCP_dom_sf"/>
</dbReference>
<keyword evidence="11" id="KW-0496">Mitochondrion</keyword>
<dbReference type="PRINTS" id="PR00926">
    <property type="entry name" value="MITOCARRIER"/>
</dbReference>
<evidence type="ECO:0000256" key="5">
    <source>
        <dbReference type="ARBA" id="ARBA00022692"/>
    </source>
</evidence>
<feature type="repeat" description="Solcar" evidence="13">
    <location>
        <begin position="12"/>
        <end position="97"/>
    </location>
</feature>
<evidence type="ECO:0000256" key="7">
    <source>
        <dbReference type="ARBA" id="ARBA00022792"/>
    </source>
</evidence>
<evidence type="ECO:0000256" key="1">
    <source>
        <dbReference type="ARBA" id="ARBA00004448"/>
    </source>
</evidence>
<accession>A0A9P0D4H1</accession>
<keyword evidence="3 14" id="KW-0813">Transport</keyword>
<keyword evidence="9" id="KW-0408">Iron</keyword>
<evidence type="ECO:0008006" key="17">
    <source>
        <dbReference type="Google" id="ProtNLM"/>
    </source>
</evidence>
<dbReference type="FunFam" id="1.50.40.10:FF:000029">
    <property type="entry name" value="Solute carrier family 25 member 28"/>
    <property type="match status" value="1"/>
</dbReference>
<sequence length="371" mass="40754">MNPEDYETLPTDNVTTHMIAGAIAGIMEHCVMYPLDSVKTRMQSLAASGTEGISETLLRMVRHEGLLRPVRGMSAMVVGAGPSHALYFSSYEYLKNTLTRTFNSSKFDTLAFGASGCIATLIHDGFMNPAEVVKQRMQMTNSPYKSALRCAISIYRTEGFKAFYRSYTTQLTMNVPFQSIHFVVYELSQKALNKDKLYDPKAHMASGALAGGIAAAITTPLDVCKTLLNTQQTPVASGMVEAVKTVYRLKGVSGYFRGMQARVMYQMPATAICWSTYEFFKYALGTTPDLRLLPSASGTVISADSASTTTDTELMTDDSIRTEVSNEKYNLKARELPAMSGAGLYGTISFNTMHKADFQQQKDSFLDIGHT</sequence>
<evidence type="ECO:0000313" key="15">
    <source>
        <dbReference type="EMBL" id="CAH1111703.1"/>
    </source>
</evidence>
<dbReference type="GO" id="GO:0005743">
    <property type="term" value="C:mitochondrial inner membrane"/>
    <property type="evidence" value="ECO:0007669"/>
    <property type="project" value="UniProtKB-SubCell"/>
</dbReference>
<dbReference type="Proteomes" id="UP001153636">
    <property type="component" value="Chromosome 6"/>
</dbReference>
<evidence type="ECO:0000256" key="3">
    <source>
        <dbReference type="ARBA" id="ARBA00022448"/>
    </source>
</evidence>
<dbReference type="InterPro" id="IPR002067">
    <property type="entry name" value="MCP"/>
</dbReference>
<comment type="similarity">
    <text evidence="2 14">Belongs to the mitochondrial carrier (TC 2.A.29) family.</text>
</comment>
<dbReference type="SUPFAM" id="SSF103506">
    <property type="entry name" value="Mitochondrial carrier"/>
    <property type="match status" value="1"/>
</dbReference>
<dbReference type="Pfam" id="PF00153">
    <property type="entry name" value="Mito_carr"/>
    <property type="match status" value="3"/>
</dbReference>
<keyword evidence="4" id="KW-0410">Iron transport</keyword>
<dbReference type="PANTHER" id="PTHR45758:SF20">
    <property type="entry name" value="MITOFERRIN-2"/>
    <property type="match status" value="1"/>
</dbReference>
<reference evidence="15" key="1">
    <citation type="submission" date="2022-01" db="EMBL/GenBank/DDBJ databases">
        <authorList>
            <person name="King R."/>
        </authorList>
    </citation>
    <scope>NUCLEOTIDE SEQUENCE</scope>
</reference>
<keyword evidence="6" id="KW-0677">Repeat</keyword>
<dbReference type="GO" id="GO:0015093">
    <property type="term" value="F:ferrous iron transmembrane transporter activity"/>
    <property type="evidence" value="ECO:0007669"/>
    <property type="project" value="TreeGrafter"/>
</dbReference>
<dbReference type="PANTHER" id="PTHR45758">
    <property type="entry name" value="MITOFERRIN-1-RELATED"/>
    <property type="match status" value="1"/>
</dbReference>
<dbReference type="InterPro" id="IPR018108">
    <property type="entry name" value="MCP_transmembrane"/>
</dbReference>
<protein>
    <recommendedName>
        <fullName evidence="17">Mitoferrin</fullName>
    </recommendedName>
</protein>
<keyword evidence="16" id="KW-1185">Reference proteome</keyword>
<evidence type="ECO:0000256" key="11">
    <source>
        <dbReference type="ARBA" id="ARBA00023128"/>
    </source>
</evidence>
<evidence type="ECO:0000256" key="10">
    <source>
        <dbReference type="ARBA" id="ARBA00023065"/>
    </source>
</evidence>